<dbReference type="STRING" id="1802115.A2756_00330"/>
<feature type="transmembrane region" description="Helical" evidence="8">
    <location>
        <begin position="144"/>
        <end position="164"/>
    </location>
</feature>
<dbReference type="GO" id="GO:0009103">
    <property type="term" value="P:lipopolysaccharide biosynthetic process"/>
    <property type="evidence" value="ECO:0007669"/>
    <property type="project" value="UniProtKB-ARBA"/>
</dbReference>
<comment type="caution">
    <text evidence="11">The sequence shown here is derived from an EMBL/GenBank/DDBJ whole genome shotgun (WGS) entry which is preliminary data.</text>
</comment>
<evidence type="ECO:0000256" key="7">
    <source>
        <dbReference type="ARBA" id="ARBA00023136"/>
    </source>
</evidence>
<keyword evidence="4" id="KW-0808">Transferase</keyword>
<feature type="transmembrane region" description="Helical" evidence="8">
    <location>
        <begin position="171"/>
        <end position="188"/>
    </location>
</feature>
<evidence type="ECO:0000256" key="3">
    <source>
        <dbReference type="ARBA" id="ARBA00022676"/>
    </source>
</evidence>
<dbReference type="InterPro" id="IPR038731">
    <property type="entry name" value="RgtA/B/C-like"/>
</dbReference>
<dbReference type="Proteomes" id="UP000177785">
    <property type="component" value="Unassembled WGS sequence"/>
</dbReference>
<evidence type="ECO:0000256" key="6">
    <source>
        <dbReference type="ARBA" id="ARBA00022989"/>
    </source>
</evidence>
<name>A0A1G2G6B8_9BACT</name>
<keyword evidence="5 8" id="KW-0812">Transmembrane</keyword>
<evidence type="ECO:0000256" key="1">
    <source>
        <dbReference type="ARBA" id="ARBA00004651"/>
    </source>
</evidence>
<evidence type="ECO:0000256" key="8">
    <source>
        <dbReference type="SAM" id="Phobius"/>
    </source>
</evidence>
<feature type="transmembrane region" description="Helical" evidence="8">
    <location>
        <begin position="216"/>
        <end position="236"/>
    </location>
</feature>
<dbReference type="GO" id="GO:0005886">
    <property type="term" value="C:plasma membrane"/>
    <property type="evidence" value="ECO:0007669"/>
    <property type="project" value="UniProtKB-SubCell"/>
</dbReference>
<feature type="chain" id="PRO_5009582970" description="Glycosyltransferase RgtA/B/C/D-like domain-containing protein" evidence="9">
    <location>
        <begin position="22"/>
        <end position="464"/>
    </location>
</feature>
<keyword evidence="7 8" id="KW-0472">Membrane</keyword>
<feature type="domain" description="Glycosyltransferase RgtA/B/C/D-like" evidence="10">
    <location>
        <begin position="76"/>
        <end position="230"/>
    </location>
</feature>
<evidence type="ECO:0000256" key="5">
    <source>
        <dbReference type="ARBA" id="ARBA00022692"/>
    </source>
</evidence>
<protein>
    <recommendedName>
        <fullName evidence="10">Glycosyltransferase RgtA/B/C/D-like domain-containing protein</fullName>
    </recommendedName>
</protein>
<keyword evidence="3" id="KW-0328">Glycosyltransferase</keyword>
<dbReference type="InterPro" id="IPR050297">
    <property type="entry name" value="LipidA_mod_glycosyltrf_83"/>
</dbReference>
<dbReference type="PANTHER" id="PTHR33908">
    <property type="entry name" value="MANNOSYLTRANSFERASE YKCB-RELATED"/>
    <property type="match status" value="1"/>
</dbReference>
<dbReference type="PANTHER" id="PTHR33908:SF11">
    <property type="entry name" value="MEMBRANE PROTEIN"/>
    <property type="match status" value="1"/>
</dbReference>
<evidence type="ECO:0000259" key="10">
    <source>
        <dbReference type="Pfam" id="PF13231"/>
    </source>
</evidence>
<evidence type="ECO:0000256" key="2">
    <source>
        <dbReference type="ARBA" id="ARBA00022475"/>
    </source>
</evidence>
<reference evidence="11 12" key="1">
    <citation type="journal article" date="2016" name="Nat. Commun.">
        <title>Thousands of microbial genomes shed light on interconnected biogeochemical processes in an aquifer system.</title>
        <authorList>
            <person name="Anantharaman K."/>
            <person name="Brown C.T."/>
            <person name="Hug L.A."/>
            <person name="Sharon I."/>
            <person name="Castelle C.J."/>
            <person name="Probst A.J."/>
            <person name="Thomas B.C."/>
            <person name="Singh A."/>
            <person name="Wilkins M.J."/>
            <person name="Karaoz U."/>
            <person name="Brodie E.L."/>
            <person name="Williams K.H."/>
            <person name="Hubbard S.S."/>
            <person name="Banfield J.F."/>
        </authorList>
    </citation>
    <scope>NUCLEOTIDE SEQUENCE [LARGE SCALE GENOMIC DNA]</scope>
</reference>
<proteinExistence type="predicted"/>
<accession>A0A1G2G6B8</accession>
<organism evidence="11 12">
    <name type="scientific">Candidatus Ryanbacteria bacterium RIFCSPHIGHO2_01_FULL_48_27</name>
    <dbReference type="NCBI Taxonomy" id="1802115"/>
    <lineage>
        <taxon>Bacteria</taxon>
        <taxon>Candidatus Ryaniibacteriota</taxon>
    </lineage>
</organism>
<feature type="transmembrane region" description="Helical" evidence="8">
    <location>
        <begin position="437"/>
        <end position="458"/>
    </location>
</feature>
<comment type="subcellular location">
    <subcellularLocation>
        <location evidence="1">Cell membrane</location>
        <topology evidence="1">Multi-pass membrane protein</topology>
    </subcellularLocation>
</comment>
<feature type="transmembrane region" description="Helical" evidence="8">
    <location>
        <begin position="95"/>
        <end position="113"/>
    </location>
</feature>
<feature type="signal peptide" evidence="9">
    <location>
        <begin position="1"/>
        <end position="21"/>
    </location>
</feature>
<feature type="transmembrane region" description="Helical" evidence="8">
    <location>
        <begin position="412"/>
        <end position="431"/>
    </location>
</feature>
<keyword evidence="2" id="KW-1003">Cell membrane</keyword>
<evidence type="ECO:0000313" key="11">
    <source>
        <dbReference type="EMBL" id="OGZ45451.1"/>
    </source>
</evidence>
<gene>
    <name evidence="11" type="ORF">A2756_00330</name>
</gene>
<evidence type="ECO:0000313" key="12">
    <source>
        <dbReference type="Proteomes" id="UP000177785"/>
    </source>
</evidence>
<keyword evidence="6 8" id="KW-1133">Transmembrane helix</keyword>
<evidence type="ECO:0000256" key="9">
    <source>
        <dbReference type="SAM" id="SignalP"/>
    </source>
</evidence>
<feature type="transmembrane region" description="Helical" evidence="8">
    <location>
        <begin position="120"/>
        <end position="138"/>
    </location>
</feature>
<evidence type="ECO:0000256" key="4">
    <source>
        <dbReference type="ARBA" id="ARBA00022679"/>
    </source>
</evidence>
<dbReference type="AlphaFoldDB" id="A0A1G2G6B8"/>
<sequence>MIQKCLIIGSLVSVAVCSALAFNALTGFSDRTTIAEELLPDRISFGDRHIARAMYLLEHGTLGDEVEPFLGGFARGPVEPVVIATSFFLLGERLWSFWIIQILFFVGAVLYLYGIGKRFLGDGWFGALPAFMLALFWGENTQVFFLNNEVLASFFITGFAYYLLRYYETDRPYFLGLAGALISFLVLAKPIFEYFLPVIVLLLVLRIWRRHGVPGAMWHGAVFAGALLLIVGGWHVRNHAVLGTYRISAGGHAILMRAESALYPDKTIVGFTIASIAGDYIADKFVPGYAALEEPRRMIRAVFNTRRPEMRRSGLTEFQTDEIFLSEATTIIKEHPVRYLALTPAWLFRLNSPPHYRGSSIERMFVGSHDKLPDVLKILINALIRIPWVVLMFLGIGEALRRAWRGRQEISFFVLIAVFMLYNNMVYSLLAHAEARYLFPSLPFYFLCLGLVFQRYFLKKPLSI</sequence>
<dbReference type="GO" id="GO:0016763">
    <property type="term" value="F:pentosyltransferase activity"/>
    <property type="evidence" value="ECO:0007669"/>
    <property type="project" value="TreeGrafter"/>
</dbReference>
<dbReference type="EMBL" id="MHNL01000006">
    <property type="protein sequence ID" value="OGZ45451.1"/>
    <property type="molecule type" value="Genomic_DNA"/>
</dbReference>
<keyword evidence="9" id="KW-0732">Signal</keyword>
<dbReference type="Pfam" id="PF13231">
    <property type="entry name" value="PMT_2"/>
    <property type="match status" value="1"/>
</dbReference>